<feature type="compositionally biased region" description="Polar residues" evidence="1">
    <location>
        <begin position="99"/>
        <end position="113"/>
    </location>
</feature>
<dbReference type="RefSeq" id="XP_060438533.1">
    <property type="nucleotide sequence ID" value="XM_060581898.1"/>
</dbReference>
<feature type="region of interest" description="Disordered" evidence="1">
    <location>
        <begin position="91"/>
        <end position="184"/>
    </location>
</feature>
<proteinExistence type="predicted"/>
<feature type="non-terminal residue" evidence="2">
    <location>
        <position position="1"/>
    </location>
</feature>
<evidence type="ECO:0000313" key="2">
    <source>
        <dbReference type="EMBL" id="KAK1622538.1"/>
    </source>
</evidence>
<keyword evidence="3" id="KW-1185">Reference proteome</keyword>
<reference evidence="2" key="1">
    <citation type="submission" date="2021-06" db="EMBL/GenBank/DDBJ databases">
        <title>Comparative genomics, transcriptomics and evolutionary studies reveal genomic signatures of adaptation to plant cell wall in hemibiotrophic fungi.</title>
        <authorList>
            <consortium name="DOE Joint Genome Institute"/>
            <person name="Baroncelli R."/>
            <person name="Diaz J.F."/>
            <person name="Benocci T."/>
            <person name="Peng M."/>
            <person name="Battaglia E."/>
            <person name="Haridas S."/>
            <person name="Andreopoulos W."/>
            <person name="Labutti K."/>
            <person name="Pangilinan J."/>
            <person name="Floch G.L."/>
            <person name="Makela M.R."/>
            <person name="Henrissat B."/>
            <person name="Grigoriev I.V."/>
            <person name="Crouch J.A."/>
            <person name="De Vries R.P."/>
            <person name="Sukno S.A."/>
            <person name="Thon M.R."/>
        </authorList>
    </citation>
    <scope>NUCLEOTIDE SEQUENCE</scope>
    <source>
        <strain evidence="2">CBS 102054</strain>
    </source>
</reference>
<dbReference type="Proteomes" id="UP001243989">
    <property type="component" value="Unassembled WGS sequence"/>
</dbReference>
<sequence length="249" mass="27893">VIVAAARPNLDFLDFLRYRISQDLAIVRKQILPRLYRPCTTRYRNLGSNRRHPFTLFIHCFVPTVRHSAAQLHTSSHLSIPLPSFSLKTLPLPEPRTATDATNHIRNVFPTNTTRREADGRAKANPERQGPRTSDRQAPGGTERDRSCAGAPRAGRGDRGPGGEEEDTRRGRGAREKGSGVCEAVQAAAERHLAGRHWRRRHRSRTGDWTGCWRGYIGGGCCWRCHGYSYDGAGAFGWSWHGCDTWALV</sequence>
<accession>A0AAI9ZDJ3</accession>
<name>A0AAI9ZDJ3_9PEZI</name>
<gene>
    <name evidence="2" type="ORF">BDP81DRAFT_146939</name>
</gene>
<feature type="compositionally biased region" description="Basic and acidic residues" evidence="1">
    <location>
        <begin position="155"/>
        <end position="178"/>
    </location>
</feature>
<dbReference type="GeneID" id="85466760"/>
<feature type="compositionally biased region" description="Basic and acidic residues" evidence="1">
    <location>
        <begin position="114"/>
        <end position="135"/>
    </location>
</feature>
<evidence type="ECO:0000313" key="3">
    <source>
        <dbReference type="Proteomes" id="UP001243989"/>
    </source>
</evidence>
<comment type="caution">
    <text evidence="2">The sequence shown here is derived from an EMBL/GenBank/DDBJ whole genome shotgun (WGS) entry which is preliminary data.</text>
</comment>
<protein>
    <submittedName>
        <fullName evidence="2">Uncharacterized protein</fullName>
    </submittedName>
</protein>
<organism evidence="2 3">
    <name type="scientific">Colletotrichum phormii</name>
    <dbReference type="NCBI Taxonomy" id="359342"/>
    <lineage>
        <taxon>Eukaryota</taxon>
        <taxon>Fungi</taxon>
        <taxon>Dikarya</taxon>
        <taxon>Ascomycota</taxon>
        <taxon>Pezizomycotina</taxon>
        <taxon>Sordariomycetes</taxon>
        <taxon>Hypocreomycetidae</taxon>
        <taxon>Glomerellales</taxon>
        <taxon>Glomerellaceae</taxon>
        <taxon>Colletotrichum</taxon>
        <taxon>Colletotrichum acutatum species complex</taxon>
    </lineage>
</organism>
<dbReference type="AlphaFoldDB" id="A0AAI9ZDJ3"/>
<evidence type="ECO:0000256" key="1">
    <source>
        <dbReference type="SAM" id="MobiDB-lite"/>
    </source>
</evidence>
<dbReference type="EMBL" id="JAHMHQ010000035">
    <property type="protein sequence ID" value="KAK1622538.1"/>
    <property type="molecule type" value="Genomic_DNA"/>
</dbReference>